<keyword evidence="7" id="KW-1185">Reference proteome</keyword>
<dbReference type="SUPFAM" id="SSF52540">
    <property type="entry name" value="P-loop containing nucleoside triphosphate hydrolases"/>
    <property type="match status" value="1"/>
</dbReference>
<dbReference type="PROSITE" id="PS51257">
    <property type="entry name" value="PROKAR_LIPOPROTEIN"/>
    <property type="match status" value="1"/>
</dbReference>
<keyword evidence="1" id="KW-0472">Membrane</keyword>
<feature type="domain" description="Type VI secretion system component TssM1 N-terminal" evidence="4">
    <location>
        <begin position="200"/>
        <end position="456"/>
    </location>
</feature>
<evidence type="ECO:0000259" key="4">
    <source>
        <dbReference type="Pfam" id="PF14331"/>
    </source>
</evidence>
<keyword evidence="1" id="KW-1133">Transmembrane helix</keyword>
<dbReference type="InterPro" id="IPR027417">
    <property type="entry name" value="P-loop_NTPase"/>
</dbReference>
<proteinExistence type="predicted"/>
<feature type="domain" description="Type VI secretion system component TssM1 helical" evidence="5">
    <location>
        <begin position="952"/>
        <end position="1048"/>
    </location>
</feature>
<sequence length="1178" mass="133067">MKRLADFFTHKWTLGILGLLALSCVVWFGADYIKFGEDNHTLSSTTRIAIIGVCWLIWIVWQIATLVLERRQNDALIASIQEEPESVSPDEERSREELETIAQRFREAMVTLKKARFKKGGRALSLYQLPWYIIIGPPGAGKTTALINSGLEFPLAKQSDQKPLAGVGGTRNCDWWFTNDAVLIDTAGRYTTQDSHRAIDNTAWRAFIDLLKRHRRRRPINGAILAISLQDLMVQTAEQRTHQAKTLRTRINELHQEFGIRFPIYLTFTKCDLVAGFAEFFSNLSQAEREQVWGVSFPYSTDADVDQAIAGFSGEFDLLIERLNQRVLWRVQQERNLDRRAVLQAFPARMEALSEVISEFVKQTFAGNRYDTQPLLRGVYFTSATQEGSPIDRMMASVSANFGLDRDMGKVQNNSGKSFFLHRLLKHIIFPESELVGVNKKIETSLLWGRRAAMAALTLATAGTLLLWSGSLAQNKIKMAEVSQATDAFQTLEPALRQATPDLETVAKAFEHLAHASSVYDQDDHPWLQNLGLYDPSVDHAADRLYSAKLREYFYPLLAKTLAAKVREDQYKDAELIDSLKLYLMLFDSERRDLAAIGEKTNKLWTEQLTGKATVLKALNTHLLKALQEPVPQDFVSDTRLVQQSRRQLARMPVAQRIFGRLESGNLGQTEVSITEALGLGSPEDLGLDSNSESARIPLLYTKASYKELDFTAESPLLDQLDQDRWIYGGNLASQDLTETDREQIIGQVKKRYMTRYADEWNKLLAAVQLTRLNSTHQAIDLLDQWADPISSPLLALIQITAENTELTPSLDLDINTGAAARIAGGRAATVASLGGQALGSLASRLPPTPVDLQFDEIHRLVKTADNRPAKIQDYLAALDELKEFLMEIDSAPDSNEAAFVAAKARFGNGGGGQIKQLRVKAQGAPEPLNLWINAIADQTWGLLLAKTKLHIDQIWHEQVFSSYRSNLQGRYPMASHVEFETPVGEFNRYFKPGGIEQQFVNSYLSHFIDVRRWTVKSLEGQSLKISNKSLRQFRQADDIRRAYFSGGPNASMQFKIEPTKLDSGVRLFALELGENRVNYSHGPRTLKPMKWTGGEDMRVRVIFEDLNETVHRKHYEGDWSWLRLLDDSHIDETGNKSIKHIVFEENGRRAEFRLVANTGVNPFDRQLLKNYDCPQYL</sequence>
<reference evidence="6 7" key="1">
    <citation type="journal article" date="2013" name="Genome Announc.">
        <title>Complete genome sequence of Simiduia agarivorans SA1(T), a marine bacterium able to degrade a variety of polysaccharides.</title>
        <authorList>
            <person name="Lin S.Y."/>
            <person name="Shieh W.Y."/>
            <person name="Chen J.S."/>
            <person name="Tang S.L."/>
        </authorList>
    </citation>
    <scope>NUCLEOTIDE SEQUENCE [LARGE SCALE GENOMIC DNA]</scope>
    <source>
        <strain evidence="7">DSM 21679 / JCM 13881 / BCRC 17597 / SA1</strain>
    </source>
</reference>
<dbReference type="InterPro" id="IPR017731">
    <property type="entry name" value="TssM1-like"/>
</dbReference>
<keyword evidence="1" id="KW-0812">Transmembrane</keyword>
<dbReference type="Proteomes" id="UP000000466">
    <property type="component" value="Chromosome"/>
</dbReference>
<protein>
    <recommendedName>
        <fullName evidence="8">Type VI secretion protein IcmF</fullName>
    </recommendedName>
</protein>
<gene>
    <name evidence="6" type="ordered locus">M5M_04420</name>
</gene>
<organism evidence="6 7">
    <name type="scientific">Simiduia agarivorans (strain DSM 21679 / JCM 13881 / BCRC 17597 / SA1)</name>
    <dbReference type="NCBI Taxonomy" id="1117647"/>
    <lineage>
        <taxon>Bacteria</taxon>
        <taxon>Pseudomonadati</taxon>
        <taxon>Pseudomonadota</taxon>
        <taxon>Gammaproteobacteria</taxon>
        <taxon>Cellvibrionales</taxon>
        <taxon>Cellvibrionaceae</taxon>
        <taxon>Simiduia</taxon>
    </lineage>
</organism>
<dbReference type="Pfam" id="PF06761">
    <property type="entry name" value="IcmF-related"/>
    <property type="match status" value="1"/>
</dbReference>
<feature type="domain" description="Type VI secretion system IcmF C-terminal" evidence="2">
    <location>
        <begin position="1055"/>
        <end position="1158"/>
    </location>
</feature>
<dbReference type="RefSeq" id="WP_015046264.1">
    <property type="nucleotide sequence ID" value="NC_018868.3"/>
</dbReference>
<dbReference type="CDD" id="cd00882">
    <property type="entry name" value="Ras_like_GTPase"/>
    <property type="match status" value="1"/>
</dbReference>
<dbReference type="OrthoDB" id="9758229at2"/>
<evidence type="ECO:0000313" key="6">
    <source>
        <dbReference type="EMBL" id="AFU98091.1"/>
    </source>
</evidence>
<evidence type="ECO:0000313" key="7">
    <source>
        <dbReference type="Proteomes" id="UP000000466"/>
    </source>
</evidence>
<dbReference type="Pfam" id="PF14331">
    <property type="entry name" value="IcmF-related_N"/>
    <property type="match status" value="1"/>
</dbReference>
<dbReference type="InterPro" id="IPR025743">
    <property type="entry name" value="TssM1_N"/>
</dbReference>
<dbReference type="PANTHER" id="PTHR36153">
    <property type="entry name" value="INNER MEMBRANE PROTEIN-RELATED"/>
    <property type="match status" value="1"/>
</dbReference>
<evidence type="ECO:0008006" key="8">
    <source>
        <dbReference type="Google" id="ProtNLM"/>
    </source>
</evidence>
<dbReference type="InterPro" id="IPR048677">
    <property type="entry name" value="TssM1_hel"/>
</dbReference>
<accession>K4KGH7</accession>
<evidence type="ECO:0000259" key="3">
    <source>
        <dbReference type="Pfam" id="PF06761"/>
    </source>
</evidence>
<dbReference type="KEGG" id="saga:M5M_04420"/>
<evidence type="ECO:0000259" key="2">
    <source>
        <dbReference type="Pfam" id="PF06744"/>
    </source>
</evidence>
<dbReference type="InterPro" id="IPR010623">
    <property type="entry name" value="IcmF_C"/>
</dbReference>
<feature type="domain" description="IcmF-related" evidence="3">
    <location>
        <begin position="509"/>
        <end position="805"/>
    </location>
</feature>
<dbReference type="STRING" id="1117647.M5M_04420"/>
<dbReference type="AlphaFoldDB" id="K4KGH7"/>
<dbReference type="Pfam" id="PF21070">
    <property type="entry name" value="IcmF_helical"/>
    <property type="match status" value="1"/>
</dbReference>
<name>K4KGH7_SIMAS</name>
<dbReference type="InterPro" id="IPR009612">
    <property type="entry name" value="IcmF-rel"/>
</dbReference>
<dbReference type="eggNOG" id="COG3523">
    <property type="taxonomic scope" value="Bacteria"/>
</dbReference>
<evidence type="ECO:0000259" key="5">
    <source>
        <dbReference type="Pfam" id="PF21070"/>
    </source>
</evidence>
<dbReference type="EMBL" id="CP003746">
    <property type="protein sequence ID" value="AFU98091.1"/>
    <property type="molecule type" value="Genomic_DNA"/>
</dbReference>
<feature type="transmembrane region" description="Helical" evidence="1">
    <location>
        <begin position="48"/>
        <end position="68"/>
    </location>
</feature>
<feature type="transmembrane region" description="Helical" evidence="1">
    <location>
        <begin position="12"/>
        <end position="28"/>
    </location>
</feature>
<dbReference type="PANTHER" id="PTHR36153:SF1">
    <property type="entry name" value="TYPE VI SECRETION SYSTEM COMPONENT TSSM1"/>
    <property type="match status" value="1"/>
</dbReference>
<dbReference type="Pfam" id="PF06744">
    <property type="entry name" value="IcmF_C"/>
    <property type="match status" value="1"/>
</dbReference>
<dbReference type="HOGENOM" id="CLU_003353_2_1_6"/>
<dbReference type="Gene3D" id="3.40.50.300">
    <property type="entry name" value="P-loop containing nucleotide triphosphate hydrolases"/>
    <property type="match status" value="1"/>
</dbReference>
<dbReference type="InterPro" id="IPR053156">
    <property type="entry name" value="T6SS_TssM-like"/>
</dbReference>
<evidence type="ECO:0000256" key="1">
    <source>
        <dbReference type="SAM" id="Phobius"/>
    </source>
</evidence>
<dbReference type="NCBIfam" id="TIGR03348">
    <property type="entry name" value="VI_IcmF"/>
    <property type="match status" value="1"/>
</dbReference>